<accession>A0A1T5B0H0</accession>
<dbReference type="OrthoDB" id="668972at2"/>
<evidence type="ECO:0000313" key="2">
    <source>
        <dbReference type="EMBL" id="SKB40547.1"/>
    </source>
</evidence>
<organism evidence="2 3">
    <name type="scientific">Maribacter arcticus</name>
    <dbReference type="NCBI Taxonomy" id="561365"/>
    <lineage>
        <taxon>Bacteria</taxon>
        <taxon>Pseudomonadati</taxon>
        <taxon>Bacteroidota</taxon>
        <taxon>Flavobacteriia</taxon>
        <taxon>Flavobacteriales</taxon>
        <taxon>Flavobacteriaceae</taxon>
        <taxon>Maribacter</taxon>
    </lineage>
</organism>
<feature type="domain" description="Putative beta-lactamase-inhibitor-like PepSY-like" evidence="1">
    <location>
        <begin position="53"/>
        <end position="129"/>
    </location>
</feature>
<evidence type="ECO:0000313" key="3">
    <source>
        <dbReference type="Proteomes" id="UP000190339"/>
    </source>
</evidence>
<keyword evidence="3" id="KW-1185">Reference proteome</keyword>
<dbReference type="STRING" id="561365.SAMN05660866_01271"/>
<dbReference type="RefSeq" id="WP_143814421.1">
    <property type="nucleotide sequence ID" value="NZ_CAXBOB010000213.1"/>
</dbReference>
<name>A0A1T5B0H0_9FLAO</name>
<evidence type="ECO:0000259" key="1">
    <source>
        <dbReference type="Pfam" id="PF11396"/>
    </source>
</evidence>
<protein>
    <submittedName>
        <fullName evidence="2">Putative beta-lactamase-inhibitor-like, PepSY-like</fullName>
    </submittedName>
</protein>
<sequence length="135" mass="15949">MPFSLPNLLRRKRRDTNPVVIKSFNRKFPKAKNILWQQIDVFKWHVNFTLKDDKYSALFNSEGDWMETITLIPINKVPEALQLTFEEKYNRDDLQKVFYVETPAQNIYEMNLDNGLYAFKVLYDITGKIVGTLIA</sequence>
<gene>
    <name evidence="2" type="ORF">SAMN05660866_01271</name>
</gene>
<dbReference type="Pfam" id="PF11396">
    <property type="entry name" value="PepSY_like"/>
    <property type="match status" value="1"/>
</dbReference>
<dbReference type="EMBL" id="FUYL01000003">
    <property type="protein sequence ID" value="SKB40547.1"/>
    <property type="molecule type" value="Genomic_DNA"/>
</dbReference>
<dbReference type="SUPFAM" id="SSF160574">
    <property type="entry name" value="BT0923-like"/>
    <property type="match status" value="1"/>
</dbReference>
<reference evidence="3" key="1">
    <citation type="submission" date="2017-02" db="EMBL/GenBank/DDBJ databases">
        <authorList>
            <person name="Varghese N."/>
            <person name="Submissions S."/>
        </authorList>
    </citation>
    <scope>NUCLEOTIDE SEQUENCE [LARGE SCALE GENOMIC DNA]</scope>
    <source>
        <strain evidence="3">DSM 23546</strain>
    </source>
</reference>
<dbReference type="InterPro" id="IPR021533">
    <property type="entry name" value="PepSY-like"/>
</dbReference>
<dbReference type="Proteomes" id="UP000190339">
    <property type="component" value="Unassembled WGS sequence"/>
</dbReference>
<dbReference type="Gene3D" id="3.10.450.360">
    <property type="match status" value="1"/>
</dbReference>
<proteinExistence type="predicted"/>
<dbReference type="AlphaFoldDB" id="A0A1T5B0H0"/>